<name>A0ABM8Z3Z1_9LACO</name>
<dbReference type="Proteomes" id="UP000789707">
    <property type="component" value="Unassembled WGS sequence"/>
</dbReference>
<comment type="caution">
    <text evidence="1">The sequence shown here is derived from an EMBL/GenBank/DDBJ whole genome shotgun (WGS) entry which is preliminary data.</text>
</comment>
<dbReference type="EMBL" id="CAKKNS010000001">
    <property type="protein sequence ID" value="CAH0415918.1"/>
    <property type="molecule type" value="Genomic_DNA"/>
</dbReference>
<protein>
    <submittedName>
        <fullName evidence="1">Uncharacterized protein</fullName>
    </submittedName>
</protein>
<reference evidence="1 2" key="1">
    <citation type="submission" date="2021-11" db="EMBL/GenBank/DDBJ databases">
        <authorList>
            <person name="Depoorter E."/>
        </authorList>
    </citation>
    <scope>NUCLEOTIDE SEQUENCE [LARGE SCALE GENOMIC DNA]</scope>
    <source>
        <strain evidence="1 2">LMG 24289</strain>
    </source>
</reference>
<sequence>MKQNFITEKLMAENEVVIGVIAQKKTTLLGFLTYGLTDEVSYFGSGNLTNRFYVTKNNDEVLLQGFKGDGELLFAEAQPDIDVATFKKISHGKYNYKRIQQYK</sequence>
<evidence type="ECO:0000313" key="1">
    <source>
        <dbReference type="EMBL" id="CAH0415918.1"/>
    </source>
</evidence>
<accession>A0ABM8Z3Z1</accession>
<gene>
    <name evidence="1" type="ORF">WFA24289_00216</name>
</gene>
<evidence type="ECO:0000313" key="2">
    <source>
        <dbReference type="Proteomes" id="UP000789707"/>
    </source>
</evidence>
<keyword evidence="2" id="KW-1185">Reference proteome</keyword>
<dbReference type="RefSeq" id="WP_230095993.1">
    <property type="nucleotide sequence ID" value="NZ_CAKKNS010000001.1"/>
</dbReference>
<organism evidence="1 2">
    <name type="scientific">Periweissella fabaria</name>
    <dbReference type="NCBI Taxonomy" id="546157"/>
    <lineage>
        <taxon>Bacteria</taxon>
        <taxon>Bacillati</taxon>
        <taxon>Bacillota</taxon>
        <taxon>Bacilli</taxon>
        <taxon>Lactobacillales</taxon>
        <taxon>Lactobacillaceae</taxon>
        <taxon>Periweissella</taxon>
    </lineage>
</organism>
<proteinExistence type="predicted"/>